<proteinExistence type="predicted"/>
<evidence type="ECO:0000313" key="2">
    <source>
        <dbReference type="EMBL" id="UNI13650.1"/>
    </source>
</evidence>
<dbReference type="PANTHER" id="PTHR46082:SF11">
    <property type="entry name" value="AAA+ ATPASE DOMAIN-CONTAINING PROTEIN-RELATED"/>
    <property type="match status" value="1"/>
</dbReference>
<dbReference type="EMBL" id="CP086354">
    <property type="protein sequence ID" value="UNI13650.1"/>
    <property type="molecule type" value="Genomic_DNA"/>
</dbReference>
<dbReference type="InterPro" id="IPR053137">
    <property type="entry name" value="NLR-like"/>
</dbReference>
<dbReference type="OrthoDB" id="5142935at2759"/>
<dbReference type="GO" id="GO:0009116">
    <property type="term" value="P:nucleoside metabolic process"/>
    <property type="evidence" value="ECO:0007669"/>
    <property type="project" value="InterPro"/>
</dbReference>
<dbReference type="PANTHER" id="PTHR46082">
    <property type="entry name" value="ATP/GTP-BINDING PROTEIN-RELATED"/>
    <property type="match status" value="1"/>
</dbReference>
<dbReference type="Proteomes" id="UP000829364">
    <property type="component" value="Chromosome 1"/>
</dbReference>
<evidence type="ECO:0008006" key="4">
    <source>
        <dbReference type="Google" id="ProtNLM"/>
    </source>
</evidence>
<feature type="region of interest" description="Disordered" evidence="1">
    <location>
        <begin position="182"/>
        <end position="222"/>
    </location>
</feature>
<dbReference type="InterPro" id="IPR035994">
    <property type="entry name" value="Nucleoside_phosphorylase_sf"/>
</dbReference>
<dbReference type="GO" id="GO:0003824">
    <property type="term" value="F:catalytic activity"/>
    <property type="evidence" value="ECO:0007669"/>
    <property type="project" value="InterPro"/>
</dbReference>
<sequence>MSDPLSYTVGWICALPTEYGAVQALFDEKHDRPRYVSRRDSNDYELGRIGPHNIVAAVFPAGEYGPVCAATVASDMLSTFTNVRVGLMVGIAGGAPRAEHDVRLGDVVVGVPRTLFDARPPGDPTSDQQAGNDDIGTSAVEDETPPILQSAVTTLRAHYDANGHQLRRAIDEALEKWPRLKKKYQRPDDSTDQLHQPQSPSLETAEDGHAIQQQSDEPATLVQRPERAVKGEPAIHYGAIGSSSLLLRNGPFRERAAEKIDVLCFEMESAGLNGIFRCLVVRGISDYCDVHKNNQWQGHAAMAAAAYAKDLLCQISLEDMESQRRMRDVLFGSRRRAF</sequence>
<protein>
    <recommendedName>
        <fullName evidence="4">Nucleoside phosphorylase domain-containing protein</fullName>
    </recommendedName>
</protein>
<feature type="compositionally biased region" description="Polar residues" evidence="1">
    <location>
        <begin position="193"/>
        <end position="202"/>
    </location>
</feature>
<dbReference type="Gene3D" id="3.40.50.1580">
    <property type="entry name" value="Nucleoside phosphorylase domain"/>
    <property type="match status" value="1"/>
</dbReference>
<organism evidence="2 3">
    <name type="scientific">Purpureocillium takamizusanense</name>
    <dbReference type="NCBI Taxonomy" id="2060973"/>
    <lineage>
        <taxon>Eukaryota</taxon>
        <taxon>Fungi</taxon>
        <taxon>Dikarya</taxon>
        <taxon>Ascomycota</taxon>
        <taxon>Pezizomycotina</taxon>
        <taxon>Sordariomycetes</taxon>
        <taxon>Hypocreomycetidae</taxon>
        <taxon>Hypocreales</taxon>
        <taxon>Ophiocordycipitaceae</taxon>
        <taxon>Purpureocillium</taxon>
    </lineage>
</organism>
<name>A0A9Q8Q5Y3_9HYPO</name>
<dbReference type="GeneID" id="72062338"/>
<gene>
    <name evidence="2" type="ORF">JDV02_000373</name>
</gene>
<dbReference type="AlphaFoldDB" id="A0A9Q8Q5Y3"/>
<dbReference type="SUPFAM" id="SSF53167">
    <property type="entry name" value="Purine and uridine phosphorylases"/>
    <property type="match status" value="1"/>
</dbReference>
<reference evidence="2" key="1">
    <citation type="submission" date="2021-11" db="EMBL/GenBank/DDBJ databases">
        <title>Purpureocillium_takamizusanense_genome.</title>
        <authorList>
            <person name="Nguyen N.-H."/>
        </authorList>
    </citation>
    <scope>NUCLEOTIDE SEQUENCE</scope>
    <source>
        <strain evidence="2">PT3</strain>
    </source>
</reference>
<evidence type="ECO:0000313" key="3">
    <source>
        <dbReference type="Proteomes" id="UP000829364"/>
    </source>
</evidence>
<accession>A0A9Q8Q5Y3</accession>
<keyword evidence="3" id="KW-1185">Reference proteome</keyword>
<feature type="region of interest" description="Disordered" evidence="1">
    <location>
        <begin position="115"/>
        <end position="145"/>
    </location>
</feature>
<evidence type="ECO:0000256" key="1">
    <source>
        <dbReference type="SAM" id="MobiDB-lite"/>
    </source>
</evidence>
<dbReference type="KEGG" id="ptkz:JDV02_000373"/>
<dbReference type="RefSeq" id="XP_047837131.1">
    <property type="nucleotide sequence ID" value="XM_047981173.1"/>
</dbReference>